<dbReference type="Gene3D" id="3.30.200.20">
    <property type="entry name" value="Phosphorylase Kinase, domain 1"/>
    <property type="match status" value="1"/>
</dbReference>
<keyword evidence="1" id="KW-0597">Phosphoprotein</keyword>
<accession>A0A665VVR8</accession>
<dbReference type="Gene3D" id="1.10.510.10">
    <property type="entry name" value="Transferase(Phosphotransferase) domain 1"/>
    <property type="match status" value="1"/>
</dbReference>
<reference evidence="11" key="1">
    <citation type="submission" date="2021-04" db="EMBL/GenBank/DDBJ databases">
        <authorList>
            <consortium name="Wellcome Sanger Institute Data Sharing"/>
        </authorList>
    </citation>
    <scope>NUCLEOTIDE SEQUENCE [LARGE SCALE GENOMIC DNA]</scope>
</reference>
<dbReference type="Proteomes" id="UP000472264">
    <property type="component" value="Chromosome 13"/>
</dbReference>
<keyword evidence="5" id="KW-0067">ATP-binding</keyword>
<dbReference type="FunFam" id="3.30.200.20:FF:000034">
    <property type="entry name" value="Kinase suppressor of Ras 1"/>
    <property type="match status" value="1"/>
</dbReference>
<evidence type="ECO:0000256" key="3">
    <source>
        <dbReference type="ARBA" id="ARBA00022741"/>
    </source>
</evidence>
<dbReference type="FunFam" id="1.10.510.10:FF:000107">
    <property type="entry name" value="kinase suppressor of Ras 1"/>
    <property type="match status" value="1"/>
</dbReference>
<name>A0A665VVR8_ECHNA</name>
<dbReference type="SMART" id="SM00220">
    <property type="entry name" value="S_TKc"/>
    <property type="match status" value="1"/>
</dbReference>
<dbReference type="GO" id="GO:0005524">
    <property type="term" value="F:ATP binding"/>
    <property type="evidence" value="ECO:0007669"/>
    <property type="project" value="UniProtKB-KW"/>
</dbReference>
<evidence type="ECO:0000259" key="10">
    <source>
        <dbReference type="PROSITE" id="PS50081"/>
    </source>
</evidence>
<dbReference type="InterPro" id="IPR008271">
    <property type="entry name" value="Ser/Thr_kinase_AS"/>
</dbReference>
<dbReference type="PANTHER" id="PTHR23257">
    <property type="entry name" value="SERINE-THREONINE PROTEIN KINASE"/>
    <property type="match status" value="1"/>
</dbReference>
<dbReference type="Gene3D" id="3.30.60.20">
    <property type="match status" value="1"/>
</dbReference>
<dbReference type="InterPro" id="IPR002219">
    <property type="entry name" value="PKC_DAG/PE"/>
</dbReference>
<keyword evidence="12" id="KW-1185">Reference proteome</keyword>
<evidence type="ECO:0000256" key="8">
    <source>
        <dbReference type="SAM" id="MobiDB-lite"/>
    </source>
</evidence>
<dbReference type="GO" id="GO:0004674">
    <property type="term" value="F:protein serine/threonine kinase activity"/>
    <property type="evidence" value="ECO:0007669"/>
    <property type="project" value="UniProtKB-EC"/>
</dbReference>
<evidence type="ECO:0000313" key="11">
    <source>
        <dbReference type="Ensembl" id="ENSENLP00000035736.1"/>
    </source>
</evidence>
<evidence type="ECO:0000256" key="2">
    <source>
        <dbReference type="ARBA" id="ARBA00022679"/>
    </source>
</evidence>
<dbReference type="InterPro" id="IPR000719">
    <property type="entry name" value="Prot_kinase_dom"/>
</dbReference>
<evidence type="ECO:0000256" key="6">
    <source>
        <dbReference type="ARBA" id="ARBA00047899"/>
    </source>
</evidence>
<evidence type="ECO:0000313" key="12">
    <source>
        <dbReference type="Proteomes" id="UP000472264"/>
    </source>
</evidence>
<dbReference type="InterPro" id="IPR050167">
    <property type="entry name" value="Ser_Thr_protein_kinase"/>
</dbReference>
<dbReference type="PANTHER" id="PTHR23257:SF963">
    <property type="entry name" value="AT08303P"/>
    <property type="match status" value="1"/>
</dbReference>
<dbReference type="InParanoid" id="A0A665VVR8"/>
<feature type="compositionally biased region" description="Low complexity" evidence="8">
    <location>
        <begin position="80"/>
        <end position="96"/>
    </location>
</feature>
<proteinExistence type="predicted"/>
<dbReference type="AlphaFoldDB" id="A0A665VVR8"/>
<reference evidence="11" key="2">
    <citation type="submission" date="2025-08" db="UniProtKB">
        <authorList>
            <consortium name="Ensembl"/>
        </authorList>
    </citation>
    <scope>IDENTIFICATION</scope>
</reference>
<keyword evidence="2" id="KW-0808">Transferase</keyword>
<comment type="catalytic activity">
    <reaction evidence="6">
        <text>L-threonyl-[protein] + ATP = O-phospho-L-threonyl-[protein] + ADP + H(+)</text>
        <dbReference type="Rhea" id="RHEA:46608"/>
        <dbReference type="Rhea" id="RHEA-COMP:11060"/>
        <dbReference type="Rhea" id="RHEA-COMP:11605"/>
        <dbReference type="ChEBI" id="CHEBI:15378"/>
        <dbReference type="ChEBI" id="CHEBI:30013"/>
        <dbReference type="ChEBI" id="CHEBI:30616"/>
        <dbReference type="ChEBI" id="CHEBI:61977"/>
        <dbReference type="ChEBI" id="CHEBI:456216"/>
        <dbReference type="EC" id="2.7.11.1"/>
    </reaction>
</comment>
<feature type="compositionally biased region" description="Polar residues" evidence="8">
    <location>
        <begin position="97"/>
        <end position="110"/>
    </location>
</feature>
<dbReference type="OMA" id="HCHQHIT"/>
<comment type="catalytic activity">
    <reaction evidence="7">
        <text>L-seryl-[protein] + ATP = O-phospho-L-seryl-[protein] + ADP + H(+)</text>
        <dbReference type="Rhea" id="RHEA:17989"/>
        <dbReference type="Rhea" id="RHEA-COMP:9863"/>
        <dbReference type="Rhea" id="RHEA-COMP:11604"/>
        <dbReference type="ChEBI" id="CHEBI:15378"/>
        <dbReference type="ChEBI" id="CHEBI:29999"/>
        <dbReference type="ChEBI" id="CHEBI:30616"/>
        <dbReference type="ChEBI" id="CHEBI:83421"/>
        <dbReference type="ChEBI" id="CHEBI:456216"/>
        <dbReference type="EC" id="2.7.11.1"/>
    </reaction>
</comment>
<dbReference type="PROSITE" id="PS50011">
    <property type="entry name" value="PROTEIN_KINASE_DOM"/>
    <property type="match status" value="1"/>
</dbReference>
<evidence type="ECO:0000256" key="5">
    <source>
        <dbReference type="ARBA" id="ARBA00022840"/>
    </source>
</evidence>
<dbReference type="PROSITE" id="PS00108">
    <property type="entry name" value="PROTEIN_KINASE_ST"/>
    <property type="match status" value="1"/>
</dbReference>
<evidence type="ECO:0000256" key="7">
    <source>
        <dbReference type="ARBA" id="ARBA00048679"/>
    </source>
</evidence>
<dbReference type="PROSITE" id="PS50081">
    <property type="entry name" value="ZF_DAG_PE_2"/>
    <property type="match status" value="1"/>
</dbReference>
<dbReference type="InterPro" id="IPR011009">
    <property type="entry name" value="Kinase-like_dom_sf"/>
</dbReference>
<dbReference type="InterPro" id="IPR001245">
    <property type="entry name" value="Ser-Thr/Tyr_kinase_cat_dom"/>
</dbReference>
<reference evidence="11" key="3">
    <citation type="submission" date="2025-09" db="UniProtKB">
        <authorList>
            <consortium name="Ensembl"/>
        </authorList>
    </citation>
    <scope>IDENTIFICATION</scope>
</reference>
<keyword evidence="4" id="KW-0418">Kinase</keyword>
<dbReference type="Ensembl" id="ENSENLT00000036692.1">
    <property type="protein sequence ID" value="ENSENLP00000035736.1"/>
    <property type="gene ID" value="ENSENLG00000015585.1"/>
</dbReference>
<dbReference type="SUPFAM" id="SSF56112">
    <property type="entry name" value="Protein kinase-like (PK-like)"/>
    <property type="match status" value="1"/>
</dbReference>
<feature type="domain" description="Phorbol-ester/DAG-type" evidence="10">
    <location>
        <begin position="1"/>
        <end position="25"/>
    </location>
</feature>
<feature type="domain" description="Protein kinase" evidence="9">
    <location>
        <begin position="190"/>
        <end position="460"/>
    </location>
</feature>
<organism evidence="11 12">
    <name type="scientific">Echeneis naucrates</name>
    <name type="common">Live sharksucker</name>
    <dbReference type="NCBI Taxonomy" id="173247"/>
    <lineage>
        <taxon>Eukaryota</taxon>
        <taxon>Metazoa</taxon>
        <taxon>Chordata</taxon>
        <taxon>Craniata</taxon>
        <taxon>Vertebrata</taxon>
        <taxon>Euteleostomi</taxon>
        <taxon>Actinopterygii</taxon>
        <taxon>Neopterygii</taxon>
        <taxon>Teleostei</taxon>
        <taxon>Neoteleostei</taxon>
        <taxon>Acanthomorphata</taxon>
        <taxon>Carangaria</taxon>
        <taxon>Carangiformes</taxon>
        <taxon>Echeneidae</taxon>
        <taxon>Echeneis</taxon>
    </lineage>
</organism>
<feature type="region of interest" description="Disordered" evidence="8">
    <location>
        <begin position="71"/>
        <end position="159"/>
    </location>
</feature>
<evidence type="ECO:0000259" key="9">
    <source>
        <dbReference type="PROSITE" id="PS50011"/>
    </source>
</evidence>
<evidence type="ECO:0000256" key="4">
    <source>
        <dbReference type="ARBA" id="ARBA00022777"/>
    </source>
</evidence>
<evidence type="ECO:0000256" key="1">
    <source>
        <dbReference type="ARBA" id="ARBA00022553"/>
    </source>
</evidence>
<dbReference type="GO" id="GO:0005737">
    <property type="term" value="C:cytoplasm"/>
    <property type="evidence" value="ECO:0007669"/>
    <property type="project" value="TreeGrafter"/>
</dbReference>
<protein>
    <submittedName>
        <fullName evidence="11">Kinase suppressor of ras 1</fullName>
    </submittedName>
</protein>
<dbReference type="GO" id="GO:0007265">
    <property type="term" value="P:Ras protein signal transduction"/>
    <property type="evidence" value="ECO:0007669"/>
    <property type="project" value="TreeGrafter"/>
</dbReference>
<gene>
    <name evidence="11" type="primary">LOC115052928</name>
</gene>
<sequence length="510" mass="57584">MMFGVKCKHCKLKCHNKCTKDAPSCRISFLTLPRMRRAESVPSDINNRIDHTAEIPLTYGTLPKAITKREPAPTLNQMDSSSNPSSATSSTPSSPAHLQQSTTPTPNASPRGSRGDNRFHFPGECSISVYTDSRTSAETRETSFPAEERDEDGLEDLPSSLYRRERGQISRKVSQTSVYLQEWDIPYEQLQLGELIGKGRWGKVHKGRWHGEVAIRLMEVDGNNQDHLKLFKKEVMNYRQTRHENVILFMGACMAPPHLAIITSFCKGLTLYSVVREKGHLLDINKTRQIAQEIVKGMGYLHAKGIIHKDLKSKNVFYDTNKVVITDFGLFGMSGVVQEGRRKNVLRIPQGWIHYLAPEIVQKMSPDVGEDQLPFSKAADVYAFGTVWYELQVGKWPITNQPVEATIWLVGSGEGTKRVLMDANLGKEVTEILSACWSAETDVRPTFTQLAVMLDKLPKLNRRLSHPGHFWKTTDKKSSPSATTDNCFLGQLESNKKKQKKNNFMKNIFF</sequence>
<dbReference type="Pfam" id="PF07714">
    <property type="entry name" value="PK_Tyr_Ser-Thr"/>
    <property type="match status" value="1"/>
</dbReference>
<keyword evidence="3" id="KW-0547">Nucleotide-binding</keyword>